<keyword evidence="2" id="KW-1185">Reference proteome</keyword>
<reference evidence="1 2" key="1">
    <citation type="journal article" date="2024" name="Proc. Natl. Acad. Sci. U.S.A.">
        <title>The genetic regulatory architecture and epigenomic basis for age-related changes in rattlesnake venom.</title>
        <authorList>
            <person name="Hogan M.P."/>
            <person name="Holding M.L."/>
            <person name="Nystrom G.S."/>
            <person name="Colston T.J."/>
            <person name="Bartlett D.A."/>
            <person name="Mason A.J."/>
            <person name="Ellsworth S.A."/>
            <person name="Rautsaw R.M."/>
            <person name="Lawrence K.C."/>
            <person name="Strickland J.L."/>
            <person name="He B."/>
            <person name="Fraser P."/>
            <person name="Margres M.J."/>
            <person name="Gilbert D.M."/>
            <person name="Gibbs H.L."/>
            <person name="Parkinson C.L."/>
            <person name="Rokyta D.R."/>
        </authorList>
    </citation>
    <scope>NUCLEOTIDE SEQUENCE [LARGE SCALE GENOMIC DNA]</scope>
    <source>
        <strain evidence="1">DRR0105</strain>
    </source>
</reference>
<name>A0AAW1BWD3_CROAD</name>
<evidence type="ECO:0000313" key="1">
    <source>
        <dbReference type="EMBL" id="KAK9406035.1"/>
    </source>
</evidence>
<dbReference type="EMBL" id="JAOTOJ010000002">
    <property type="protein sequence ID" value="KAK9406035.1"/>
    <property type="molecule type" value="Genomic_DNA"/>
</dbReference>
<comment type="caution">
    <text evidence="1">The sequence shown here is derived from an EMBL/GenBank/DDBJ whole genome shotgun (WGS) entry which is preliminary data.</text>
</comment>
<accession>A0AAW1BWD3</accession>
<gene>
    <name evidence="1" type="ORF">NXF25_004809</name>
</gene>
<evidence type="ECO:0000313" key="2">
    <source>
        <dbReference type="Proteomes" id="UP001474421"/>
    </source>
</evidence>
<organism evidence="1 2">
    <name type="scientific">Crotalus adamanteus</name>
    <name type="common">Eastern diamondback rattlesnake</name>
    <dbReference type="NCBI Taxonomy" id="8729"/>
    <lineage>
        <taxon>Eukaryota</taxon>
        <taxon>Metazoa</taxon>
        <taxon>Chordata</taxon>
        <taxon>Craniata</taxon>
        <taxon>Vertebrata</taxon>
        <taxon>Euteleostomi</taxon>
        <taxon>Lepidosauria</taxon>
        <taxon>Squamata</taxon>
        <taxon>Bifurcata</taxon>
        <taxon>Unidentata</taxon>
        <taxon>Episquamata</taxon>
        <taxon>Toxicofera</taxon>
        <taxon>Serpentes</taxon>
        <taxon>Colubroidea</taxon>
        <taxon>Viperidae</taxon>
        <taxon>Crotalinae</taxon>
        <taxon>Crotalus</taxon>
    </lineage>
</organism>
<dbReference type="AlphaFoldDB" id="A0AAW1BWD3"/>
<protein>
    <submittedName>
        <fullName evidence="1">Uncharacterized protein</fullName>
    </submittedName>
</protein>
<proteinExistence type="predicted"/>
<sequence>MLQPQLQRIMHRLHLVIIILTKTI</sequence>
<dbReference type="Proteomes" id="UP001474421">
    <property type="component" value="Unassembled WGS sequence"/>
</dbReference>